<evidence type="ECO:0000256" key="1">
    <source>
        <dbReference type="ARBA" id="ARBA00004167"/>
    </source>
</evidence>
<keyword evidence="5" id="KW-0375">Hydrogen ion transport</keyword>
<feature type="coiled-coil region" evidence="10">
    <location>
        <begin position="36"/>
        <end position="77"/>
    </location>
</feature>
<dbReference type="GO" id="GO:0015986">
    <property type="term" value="P:proton motive force-driven ATP synthesis"/>
    <property type="evidence" value="ECO:0007669"/>
    <property type="project" value="InterPro"/>
</dbReference>
<gene>
    <name evidence="12" type="ORF">METZ01_LOCUS140004</name>
</gene>
<evidence type="ECO:0000256" key="11">
    <source>
        <dbReference type="SAM" id="Phobius"/>
    </source>
</evidence>
<accession>A0A381ZD33</accession>
<evidence type="ECO:0000256" key="9">
    <source>
        <dbReference type="ARBA" id="ARBA00025198"/>
    </source>
</evidence>
<keyword evidence="3" id="KW-0138">CF(0)</keyword>
<evidence type="ECO:0000256" key="2">
    <source>
        <dbReference type="ARBA" id="ARBA00022448"/>
    </source>
</evidence>
<keyword evidence="8 11" id="KW-0472">Membrane</keyword>
<keyword evidence="4 11" id="KW-0812">Transmembrane</keyword>
<evidence type="ECO:0000256" key="8">
    <source>
        <dbReference type="ARBA" id="ARBA00023136"/>
    </source>
</evidence>
<evidence type="ECO:0000256" key="7">
    <source>
        <dbReference type="ARBA" id="ARBA00023065"/>
    </source>
</evidence>
<comment type="subcellular location">
    <subcellularLocation>
        <location evidence="1">Membrane</location>
        <topology evidence="1">Single-pass membrane protein</topology>
    </subcellularLocation>
</comment>
<keyword evidence="6 11" id="KW-1133">Transmembrane helix</keyword>
<reference evidence="12" key="1">
    <citation type="submission" date="2018-05" db="EMBL/GenBank/DDBJ databases">
        <authorList>
            <person name="Lanie J.A."/>
            <person name="Ng W.-L."/>
            <person name="Kazmierczak K.M."/>
            <person name="Andrzejewski T.M."/>
            <person name="Davidsen T.M."/>
            <person name="Wayne K.J."/>
            <person name="Tettelin H."/>
            <person name="Glass J.I."/>
            <person name="Rusch D."/>
            <person name="Podicherti R."/>
            <person name="Tsui H.-C.T."/>
            <person name="Winkler M.E."/>
        </authorList>
    </citation>
    <scope>NUCLEOTIDE SEQUENCE</scope>
</reference>
<evidence type="ECO:0000313" key="12">
    <source>
        <dbReference type="EMBL" id="SVA87150.1"/>
    </source>
</evidence>
<dbReference type="GO" id="GO:0045259">
    <property type="term" value="C:proton-transporting ATP synthase complex"/>
    <property type="evidence" value="ECO:0007669"/>
    <property type="project" value="UniProtKB-KW"/>
</dbReference>
<evidence type="ECO:0000256" key="5">
    <source>
        <dbReference type="ARBA" id="ARBA00022781"/>
    </source>
</evidence>
<dbReference type="HAMAP" id="MF_01398">
    <property type="entry name" value="ATP_synth_b_bprime"/>
    <property type="match status" value="1"/>
</dbReference>
<dbReference type="Pfam" id="PF00430">
    <property type="entry name" value="ATP-synt_B"/>
    <property type="match status" value="1"/>
</dbReference>
<dbReference type="CDD" id="cd06503">
    <property type="entry name" value="ATP-synt_Fo_b"/>
    <property type="match status" value="1"/>
</dbReference>
<evidence type="ECO:0000256" key="4">
    <source>
        <dbReference type="ARBA" id="ARBA00022692"/>
    </source>
</evidence>
<feature type="transmembrane region" description="Helical" evidence="11">
    <location>
        <begin position="6"/>
        <end position="24"/>
    </location>
</feature>
<evidence type="ECO:0000256" key="6">
    <source>
        <dbReference type="ARBA" id="ARBA00022989"/>
    </source>
</evidence>
<protein>
    <submittedName>
        <fullName evidence="12">Uncharacterized protein</fullName>
    </submittedName>
</protein>
<organism evidence="12">
    <name type="scientific">marine metagenome</name>
    <dbReference type="NCBI Taxonomy" id="408172"/>
    <lineage>
        <taxon>unclassified sequences</taxon>
        <taxon>metagenomes</taxon>
        <taxon>ecological metagenomes</taxon>
    </lineage>
</organism>
<comment type="function">
    <text evidence="9">F(1)F(0) ATP synthase produces ATP from ADP in the presence of a proton or sodium gradient. F-type ATPases consist of two structural domains, F(1) containing the extramembraneous catalytic core and F(0) containing the membrane proton channel, linked together by a central stalk and a peripheral stalk. During catalysis, ATP synthesis in the catalytic domain of F(1) is coupled via a rotary mechanism of the central stalk subunits to proton translocation.</text>
</comment>
<proteinExistence type="inferred from homology"/>
<dbReference type="InterPro" id="IPR002146">
    <property type="entry name" value="ATP_synth_b/b'su_bac/chlpt"/>
</dbReference>
<dbReference type="EMBL" id="UINC01020852">
    <property type="protein sequence ID" value="SVA87150.1"/>
    <property type="molecule type" value="Genomic_DNA"/>
</dbReference>
<keyword evidence="10" id="KW-0175">Coiled coil</keyword>
<evidence type="ECO:0000256" key="3">
    <source>
        <dbReference type="ARBA" id="ARBA00022547"/>
    </source>
</evidence>
<keyword evidence="2" id="KW-0813">Transport</keyword>
<dbReference type="AlphaFoldDB" id="A0A381ZD33"/>
<keyword evidence="7" id="KW-0406">Ion transport</keyword>
<dbReference type="GO" id="GO:0015078">
    <property type="term" value="F:proton transmembrane transporter activity"/>
    <property type="evidence" value="ECO:0007669"/>
    <property type="project" value="InterPro"/>
</dbReference>
<sequence>MFSDPQFWVFIAFIIFIGVMIKPVRKILSINLGDKIQEIKDSIDQAEKIKNDAQLALSEIKKRQNEVKGEIDLIEQEAKEKITMIKKNAHTKLTDLINKRNNLASVKIDQMTRDANTEIQKHITQIAISATVNILEKKLNDKEKQNLINQSVNELGSALKN</sequence>
<name>A0A381ZD33_9ZZZZ</name>
<evidence type="ECO:0000256" key="10">
    <source>
        <dbReference type="SAM" id="Coils"/>
    </source>
</evidence>